<protein>
    <submittedName>
        <fullName evidence="5">MarR family transcriptional regulator</fullName>
    </submittedName>
</protein>
<accession>A0A9D2Q8S4</accession>
<keyword evidence="3" id="KW-0804">Transcription</keyword>
<dbReference type="PROSITE" id="PS50995">
    <property type="entry name" value="HTH_MARR_2"/>
    <property type="match status" value="1"/>
</dbReference>
<dbReference type="PANTHER" id="PTHR42756">
    <property type="entry name" value="TRANSCRIPTIONAL REGULATOR, MARR"/>
    <property type="match status" value="1"/>
</dbReference>
<evidence type="ECO:0000256" key="1">
    <source>
        <dbReference type="ARBA" id="ARBA00023015"/>
    </source>
</evidence>
<dbReference type="SUPFAM" id="SSF46785">
    <property type="entry name" value="Winged helix' DNA-binding domain"/>
    <property type="match status" value="1"/>
</dbReference>
<reference evidence="5" key="2">
    <citation type="submission" date="2021-04" db="EMBL/GenBank/DDBJ databases">
        <authorList>
            <person name="Gilroy R."/>
        </authorList>
    </citation>
    <scope>NUCLEOTIDE SEQUENCE</scope>
    <source>
        <strain evidence="5">CHK196-7946</strain>
    </source>
</reference>
<evidence type="ECO:0000259" key="4">
    <source>
        <dbReference type="PROSITE" id="PS50995"/>
    </source>
</evidence>
<evidence type="ECO:0000256" key="2">
    <source>
        <dbReference type="ARBA" id="ARBA00023125"/>
    </source>
</evidence>
<gene>
    <name evidence="5" type="ORF">H9697_03745</name>
</gene>
<dbReference type="Gene3D" id="1.10.10.10">
    <property type="entry name" value="Winged helix-like DNA-binding domain superfamily/Winged helix DNA-binding domain"/>
    <property type="match status" value="1"/>
</dbReference>
<dbReference type="InterPro" id="IPR036388">
    <property type="entry name" value="WH-like_DNA-bd_sf"/>
</dbReference>
<dbReference type="EMBL" id="DWVY01000015">
    <property type="protein sequence ID" value="HJC74048.1"/>
    <property type="molecule type" value="Genomic_DNA"/>
</dbReference>
<evidence type="ECO:0000313" key="5">
    <source>
        <dbReference type="EMBL" id="HJC74048.1"/>
    </source>
</evidence>
<keyword evidence="2" id="KW-0238">DNA-binding</keyword>
<dbReference type="Proteomes" id="UP000823902">
    <property type="component" value="Unassembled WGS sequence"/>
</dbReference>
<dbReference type="PANTHER" id="PTHR42756:SF1">
    <property type="entry name" value="TRANSCRIPTIONAL REPRESSOR OF EMRAB OPERON"/>
    <property type="match status" value="1"/>
</dbReference>
<dbReference type="AlphaFoldDB" id="A0A9D2Q8S4"/>
<dbReference type="GO" id="GO:0003677">
    <property type="term" value="F:DNA binding"/>
    <property type="evidence" value="ECO:0007669"/>
    <property type="project" value="UniProtKB-KW"/>
</dbReference>
<dbReference type="Pfam" id="PF12802">
    <property type="entry name" value="MarR_2"/>
    <property type="match status" value="1"/>
</dbReference>
<evidence type="ECO:0000256" key="3">
    <source>
        <dbReference type="ARBA" id="ARBA00023163"/>
    </source>
</evidence>
<feature type="domain" description="HTH marR-type" evidence="4">
    <location>
        <begin position="1"/>
        <end position="134"/>
    </location>
</feature>
<evidence type="ECO:0000313" key="6">
    <source>
        <dbReference type="Proteomes" id="UP000823902"/>
    </source>
</evidence>
<name>A0A9D2Q8S4_9FIRM</name>
<dbReference type="PRINTS" id="PR00598">
    <property type="entry name" value="HTHMARR"/>
</dbReference>
<organism evidence="5 6">
    <name type="scientific">Candidatus Mediterraneibacter faecavium</name>
    <dbReference type="NCBI Taxonomy" id="2838668"/>
    <lineage>
        <taxon>Bacteria</taxon>
        <taxon>Bacillati</taxon>
        <taxon>Bacillota</taxon>
        <taxon>Clostridia</taxon>
        <taxon>Lachnospirales</taxon>
        <taxon>Lachnospiraceae</taxon>
        <taxon>Mediterraneibacter</taxon>
    </lineage>
</organism>
<dbReference type="InterPro" id="IPR036390">
    <property type="entry name" value="WH_DNA-bd_sf"/>
</dbReference>
<dbReference type="SMART" id="SM00347">
    <property type="entry name" value="HTH_MARR"/>
    <property type="match status" value="1"/>
</dbReference>
<comment type="caution">
    <text evidence="5">The sequence shown here is derived from an EMBL/GenBank/DDBJ whole genome shotgun (WGS) entry which is preliminary data.</text>
</comment>
<proteinExistence type="predicted"/>
<dbReference type="InterPro" id="IPR000835">
    <property type="entry name" value="HTH_MarR-typ"/>
</dbReference>
<sequence length="139" mass="15874">MDNSFHYLVMAEHSIFQKRLLAKLKGTGLTSGQPKVLDYLKDHDGATQKDIAHGCHIEPGTLTTLLNRMEELGLVERRMLGSNRRSYYVFMTDLGKSKLKLVTDAFNELEKEAFSGISAEDRENFMDLFQKIYKNTTPL</sequence>
<reference evidence="5" key="1">
    <citation type="journal article" date="2021" name="PeerJ">
        <title>Extensive microbial diversity within the chicken gut microbiome revealed by metagenomics and culture.</title>
        <authorList>
            <person name="Gilroy R."/>
            <person name="Ravi A."/>
            <person name="Getino M."/>
            <person name="Pursley I."/>
            <person name="Horton D.L."/>
            <person name="Alikhan N.F."/>
            <person name="Baker D."/>
            <person name="Gharbi K."/>
            <person name="Hall N."/>
            <person name="Watson M."/>
            <person name="Adriaenssens E.M."/>
            <person name="Foster-Nyarko E."/>
            <person name="Jarju S."/>
            <person name="Secka A."/>
            <person name="Antonio M."/>
            <person name="Oren A."/>
            <person name="Chaudhuri R.R."/>
            <person name="La Ragione R."/>
            <person name="Hildebrand F."/>
            <person name="Pallen M.J."/>
        </authorList>
    </citation>
    <scope>NUCLEOTIDE SEQUENCE</scope>
    <source>
        <strain evidence="5">CHK196-7946</strain>
    </source>
</reference>
<dbReference type="GO" id="GO:0003700">
    <property type="term" value="F:DNA-binding transcription factor activity"/>
    <property type="evidence" value="ECO:0007669"/>
    <property type="project" value="InterPro"/>
</dbReference>
<keyword evidence="1" id="KW-0805">Transcription regulation</keyword>